<protein>
    <submittedName>
        <fullName evidence="1">Uncharacterized protein</fullName>
    </submittedName>
</protein>
<dbReference type="Proteomes" id="UP000002277">
    <property type="component" value="Chromosome 10"/>
</dbReference>
<dbReference type="EMBL" id="AACZ04030370">
    <property type="status" value="NOT_ANNOTATED_CDS"/>
    <property type="molecule type" value="Genomic_DNA"/>
</dbReference>
<reference evidence="1" key="3">
    <citation type="submission" date="2025-09" db="UniProtKB">
        <authorList>
            <consortium name="Ensembl"/>
        </authorList>
    </citation>
    <scope>IDENTIFICATION</scope>
</reference>
<reference evidence="1" key="2">
    <citation type="submission" date="2025-08" db="UniProtKB">
        <authorList>
            <consortium name="Ensembl"/>
        </authorList>
    </citation>
    <scope>IDENTIFICATION</scope>
</reference>
<sequence length="107" mass="11878">MCTMCRLVTYVYMCHVDALHPLTRHLALGISPNAIPPHSPNPTTVPSVQATAETLVELEETEKTYYLNVMWALGPDREQKMDIGRNISEINTNKTSNLISDIAPVAI</sequence>
<reference evidence="1 2" key="1">
    <citation type="journal article" date="2005" name="Nature">
        <title>Initial sequence of the chimpanzee genome and comparison with the human genome.</title>
        <authorList>
            <consortium name="Chimpanzee sequencing and analysis consortium"/>
        </authorList>
    </citation>
    <scope>NUCLEOTIDE SEQUENCE [LARGE SCALE GENOMIC DNA]</scope>
</reference>
<dbReference type="Ensembl" id="ENSPTRT00000092942.1">
    <property type="protein sequence ID" value="ENSPTRP00000090077.1"/>
    <property type="gene ID" value="ENSPTRG00000050014.1"/>
</dbReference>
<keyword evidence="2" id="KW-1185">Reference proteome</keyword>
<dbReference type="AlphaFoldDB" id="A0A2I3TLF9"/>
<name>A0A2I3TLF9_PANTR</name>
<proteinExistence type="predicted"/>
<dbReference type="GeneTree" id="ENSGT00910000148291"/>
<evidence type="ECO:0000313" key="2">
    <source>
        <dbReference type="Proteomes" id="UP000002277"/>
    </source>
</evidence>
<organism evidence="1 2">
    <name type="scientific">Pan troglodytes</name>
    <name type="common">Chimpanzee</name>
    <dbReference type="NCBI Taxonomy" id="9598"/>
    <lineage>
        <taxon>Eukaryota</taxon>
        <taxon>Metazoa</taxon>
        <taxon>Chordata</taxon>
        <taxon>Craniata</taxon>
        <taxon>Vertebrata</taxon>
        <taxon>Euteleostomi</taxon>
        <taxon>Mammalia</taxon>
        <taxon>Eutheria</taxon>
        <taxon>Euarchontoglires</taxon>
        <taxon>Primates</taxon>
        <taxon>Haplorrhini</taxon>
        <taxon>Catarrhini</taxon>
        <taxon>Hominidae</taxon>
        <taxon>Pan</taxon>
    </lineage>
</organism>
<accession>A0A2I3TLF9</accession>
<evidence type="ECO:0000313" key="1">
    <source>
        <dbReference type="Ensembl" id="ENSPTRP00000090077.1"/>
    </source>
</evidence>
<dbReference type="OMA" id="EQKMDIG"/>
<dbReference type="InParanoid" id="A0A2I3TLF9"/>